<proteinExistence type="inferred from homology"/>
<dbReference type="EMBL" id="JAWXYB010000013">
    <property type="protein sequence ID" value="MDX5929621.1"/>
    <property type="molecule type" value="Genomic_DNA"/>
</dbReference>
<comment type="subcellular location">
    <subcellularLocation>
        <location evidence="1 6">Cell membrane</location>
        <topology evidence="1 6">Multi-pass membrane protein</topology>
    </subcellularLocation>
</comment>
<feature type="transmembrane region" description="Helical" evidence="6">
    <location>
        <begin position="12"/>
        <end position="32"/>
    </location>
</feature>
<keyword evidence="2 6" id="KW-1003">Cell membrane</keyword>
<feature type="domain" description="VTT" evidence="7">
    <location>
        <begin position="71"/>
        <end position="188"/>
    </location>
</feature>
<keyword evidence="3 6" id="KW-0812">Transmembrane</keyword>
<evidence type="ECO:0000256" key="1">
    <source>
        <dbReference type="ARBA" id="ARBA00004651"/>
    </source>
</evidence>
<evidence type="ECO:0000256" key="2">
    <source>
        <dbReference type="ARBA" id="ARBA00022475"/>
    </source>
</evidence>
<feature type="transmembrane region" description="Helical" evidence="6">
    <location>
        <begin position="168"/>
        <end position="192"/>
    </location>
</feature>
<feature type="transmembrane region" description="Helical" evidence="6">
    <location>
        <begin position="82"/>
        <end position="108"/>
    </location>
</feature>
<dbReference type="PANTHER" id="PTHR12677:SF59">
    <property type="entry name" value="GOLGI APPARATUS MEMBRANE PROTEIN TVP38-RELATED"/>
    <property type="match status" value="1"/>
</dbReference>
<dbReference type="AlphaFoldDB" id="A0AAW9DKV9"/>
<evidence type="ECO:0000256" key="5">
    <source>
        <dbReference type="ARBA" id="ARBA00023136"/>
    </source>
</evidence>
<comment type="caution">
    <text evidence="8">The sequence shown here is derived from an EMBL/GenBank/DDBJ whole genome shotgun (WGS) entry which is preliminary data.</text>
</comment>
<accession>A0AAW9DKV9</accession>
<organism evidence="8 9">
    <name type="scientific">Acidiphilium acidophilum</name>
    <name type="common">Thiobacillus acidophilus</name>
    <dbReference type="NCBI Taxonomy" id="76588"/>
    <lineage>
        <taxon>Bacteria</taxon>
        <taxon>Pseudomonadati</taxon>
        <taxon>Pseudomonadota</taxon>
        <taxon>Alphaproteobacteria</taxon>
        <taxon>Acetobacterales</taxon>
        <taxon>Acidocellaceae</taxon>
        <taxon>Acidiphilium</taxon>
    </lineage>
</organism>
<evidence type="ECO:0000256" key="4">
    <source>
        <dbReference type="ARBA" id="ARBA00022989"/>
    </source>
</evidence>
<evidence type="ECO:0000256" key="6">
    <source>
        <dbReference type="RuleBase" id="RU366058"/>
    </source>
</evidence>
<evidence type="ECO:0000313" key="8">
    <source>
        <dbReference type="EMBL" id="MDX5929621.1"/>
    </source>
</evidence>
<evidence type="ECO:0000256" key="3">
    <source>
        <dbReference type="ARBA" id="ARBA00022692"/>
    </source>
</evidence>
<gene>
    <name evidence="8" type="ORF">SIL87_02420</name>
</gene>
<dbReference type="Proteomes" id="UP001279553">
    <property type="component" value="Unassembled WGS sequence"/>
</dbReference>
<evidence type="ECO:0000259" key="7">
    <source>
        <dbReference type="Pfam" id="PF09335"/>
    </source>
</evidence>
<keyword evidence="9" id="KW-1185">Reference proteome</keyword>
<dbReference type="InterPro" id="IPR032816">
    <property type="entry name" value="VTT_dom"/>
</dbReference>
<dbReference type="PANTHER" id="PTHR12677">
    <property type="entry name" value="GOLGI APPARATUS MEMBRANE PROTEIN TVP38-RELATED"/>
    <property type="match status" value="1"/>
</dbReference>
<reference evidence="8 9" key="1">
    <citation type="submission" date="2023-11" db="EMBL/GenBank/DDBJ databases">
        <title>MicrobeMod: A computational toolkit for identifying prokaryotic methylation and restriction-modification with nanopore sequencing.</title>
        <authorList>
            <person name="Crits-Christoph A."/>
            <person name="Kang S.C."/>
            <person name="Lee H."/>
            <person name="Ostrov N."/>
        </authorList>
    </citation>
    <scope>NUCLEOTIDE SEQUENCE [LARGE SCALE GENOMIC DNA]</scope>
    <source>
        <strain evidence="8 9">DSMZ 700</strain>
    </source>
</reference>
<name>A0AAW9DKV9_ACIAO</name>
<dbReference type="InterPro" id="IPR015414">
    <property type="entry name" value="TMEM64"/>
</dbReference>
<dbReference type="Pfam" id="PF09335">
    <property type="entry name" value="VTT_dom"/>
    <property type="match status" value="1"/>
</dbReference>
<feature type="transmembrane region" description="Helical" evidence="6">
    <location>
        <begin position="204"/>
        <end position="228"/>
    </location>
</feature>
<keyword evidence="5 6" id="KW-0472">Membrane</keyword>
<evidence type="ECO:0000313" key="9">
    <source>
        <dbReference type="Proteomes" id="UP001279553"/>
    </source>
</evidence>
<comment type="similarity">
    <text evidence="6">Belongs to the TVP38/TMEM64 family.</text>
</comment>
<dbReference type="GO" id="GO:0005886">
    <property type="term" value="C:plasma membrane"/>
    <property type="evidence" value="ECO:0007669"/>
    <property type="project" value="UniProtKB-SubCell"/>
</dbReference>
<dbReference type="RefSeq" id="WP_319612667.1">
    <property type="nucleotide sequence ID" value="NZ_JAWXYB010000013.1"/>
</dbReference>
<sequence>MNLLEVLRDRRLVLIAAGFAVLGVAFLGSLIGTADVARTAIHTIDTMRRFGPLGWIGFVLLQAMVAMVGFLPASLLGLAAGAIYGVALGFSLATAGVMLGALGTFGLARSMLRGAIVRLIARRAGFRRIDSALAADGFRLVLLMRISPIMPFSLTSFALGLSGVELRAYLSGTVASLPALLLYVVLGSLGAHSFAAIHHGSRDLTLALIGLGILATGLLTARIGHLIARALRVDPHSVNDATTNIGFSRD</sequence>
<feature type="transmembrane region" description="Helical" evidence="6">
    <location>
        <begin position="53"/>
        <end position="76"/>
    </location>
</feature>
<keyword evidence="4 6" id="KW-1133">Transmembrane helix</keyword>
<protein>
    <recommendedName>
        <fullName evidence="6">TVP38/TMEM64 family membrane protein</fullName>
    </recommendedName>
</protein>